<keyword evidence="2" id="KW-0812">Transmembrane</keyword>
<sequence length="201" mass="23986">MKVRLRFSDGKPESIIQINQRIKNADQSDPDLDEEEQKFWQMLQTTDTFLMKTGPWLYFAEIIALALGIVLSIIIIIIIIFICIKRRRYTNAQALALKVKQEEKERRELERQQKEEDEYIDEDDEDESDDYYDDLLMIDKLKDNYSVEIGKSGVINKIHLDLKDIDKTDLDLKDQRLLRHHFFLLLTLLHPINKFFKLNRI</sequence>
<feature type="region of interest" description="Disordered" evidence="1">
    <location>
        <begin position="106"/>
        <end position="128"/>
    </location>
</feature>
<comment type="caution">
    <text evidence="3">The sequence shown here is derived from an EMBL/GenBank/DDBJ whole genome shotgun (WGS) entry which is preliminary data.</text>
</comment>
<evidence type="ECO:0000256" key="2">
    <source>
        <dbReference type="SAM" id="Phobius"/>
    </source>
</evidence>
<evidence type="ECO:0000313" key="3">
    <source>
        <dbReference type="EMBL" id="KAA6390863.1"/>
    </source>
</evidence>
<dbReference type="Proteomes" id="UP000324800">
    <property type="component" value="Unassembled WGS sequence"/>
</dbReference>
<dbReference type="EMBL" id="SNRW01003078">
    <property type="protein sequence ID" value="KAA6390863.1"/>
    <property type="molecule type" value="Genomic_DNA"/>
</dbReference>
<reference evidence="3 4" key="1">
    <citation type="submission" date="2019-03" db="EMBL/GenBank/DDBJ databases">
        <title>Single cell metagenomics reveals metabolic interactions within the superorganism composed of flagellate Streblomastix strix and complex community of Bacteroidetes bacteria on its surface.</title>
        <authorList>
            <person name="Treitli S.C."/>
            <person name="Kolisko M."/>
            <person name="Husnik F."/>
            <person name="Keeling P."/>
            <person name="Hampl V."/>
        </authorList>
    </citation>
    <scope>NUCLEOTIDE SEQUENCE [LARGE SCALE GENOMIC DNA]</scope>
    <source>
        <strain evidence="3">ST1C</strain>
    </source>
</reference>
<proteinExistence type="predicted"/>
<organism evidence="3 4">
    <name type="scientific">Streblomastix strix</name>
    <dbReference type="NCBI Taxonomy" id="222440"/>
    <lineage>
        <taxon>Eukaryota</taxon>
        <taxon>Metamonada</taxon>
        <taxon>Preaxostyla</taxon>
        <taxon>Oxymonadida</taxon>
        <taxon>Streblomastigidae</taxon>
        <taxon>Streblomastix</taxon>
    </lineage>
</organism>
<name>A0A5J4W8D6_9EUKA</name>
<keyword evidence="2" id="KW-0472">Membrane</keyword>
<accession>A0A5J4W8D6</accession>
<evidence type="ECO:0000256" key="1">
    <source>
        <dbReference type="SAM" id="MobiDB-lite"/>
    </source>
</evidence>
<feature type="compositionally biased region" description="Acidic residues" evidence="1">
    <location>
        <begin position="115"/>
        <end position="128"/>
    </location>
</feature>
<keyword evidence="2" id="KW-1133">Transmembrane helix</keyword>
<gene>
    <name evidence="3" type="ORF">EZS28_013609</name>
</gene>
<evidence type="ECO:0000313" key="4">
    <source>
        <dbReference type="Proteomes" id="UP000324800"/>
    </source>
</evidence>
<dbReference type="AlphaFoldDB" id="A0A5J4W8D6"/>
<protein>
    <submittedName>
        <fullName evidence="3">Uncharacterized protein</fullName>
    </submittedName>
</protein>
<feature type="transmembrane region" description="Helical" evidence="2">
    <location>
        <begin position="56"/>
        <end position="84"/>
    </location>
</feature>